<evidence type="ECO:0000256" key="2">
    <source>
        <dbReference type="ARBA" id="ARBA00023125"/>
    </source>
</evidence>
<dbReference type="InterPro" id="IPR009057">
    <property type="entry name" value="Homeodomain-like_sf"/>
</dbReference>
<accession>A0A238K854</accession>
<dbReference type="InterPro" id="IPR050204">
    <property type="entry name" value="AraC_XylS_family_regulators"/>
</dbReference>
<name>A0A238K854_9RHOB</name>
<dbReference type="GO" id="GO:0043565">
    <property type="term" value="F:sequence-specific DNA binding"/>
    <property type="evidence" value="ECO:0007669"/>
    <property type="project" value="InterPro"/>
</dbReference>
<dbReference type="Proteomes" id="UP000220836">
    <property type="component" value="Unassembled WGS sequence"/>
</dbReference>
<keyword evidence="6" id="KW-1185">Reference proteome</keyword>
<proteinExistence type="predicted"/>
<dbReference type="SUPFAM" id="SSF46689">
    <property type="entry name" value="Homeodomain-like"/>
    <property type="match status" value="2"/>
</dbReference>
<sequence>MLTLVSALETLQNANLNAAAQVFSWSFHCPGPQPLSSLGVASFPCAPLEDIRNPREVIIVGGPDVTVLNVNKLNVWLNRHARNGVRLSGLTTGAFVLGYAGLIGDAEVTMHWQFRDAFRETFADVDLSPRPYVATGTRCSSSGGVSAIDLFLTFLVDYRGQEFAESVSESMNYVTMQQVQQVASAEASTRTRIKNGPTVAALEIMEANLEFPVTPPQIAAEVGVSTRQLERLFGKHLGQSPKRHYMHLRLRRAYFLLTQTKMPVIEVAIACGFQSPGHFSKCFRNEFALTPTELLKSHRV</sequence>
<dbReference type="SUPFAM" id="SSF52317">
    <property type="entry name" value="Class I glutamine amidotransferase-like"/>
    <property type="match status" value="1"/>
</dbReference>
<gene>
    <name evidence="5" type="primary">cdhR_4</name>
    <name evidence="5" type="ORF">PEV8663_01641</name>
</gene>
<feature type="domain" description="HTH araC/xylS-type" evidence="4">
    <location>
        <begin position="199"/>
        <end position="297"/>
    </location>
</feature>
<dbReference type="GO" id="GO:0003700">
    <property type="term" value="F:DNA-binding transcription factor activity"/>
    <property type="evidence" value="ECO:0007669"/>
    <property type="project" value="InterPro"/>
</dbReference>
<reference evidence="5 6" key="1">
    <citation type="submission" date="2017-05" db="EMBL/GenBank/DDBJ databases">
        <authorList>
            <person name="Song R."/>
            <person name="Chenine A.L."/>
            <person name="Ruprecht R.M."/>
        </authorList>
    </citation>
    <scope>NUCLEOTIDE SEQUENCE [LARGE SCALE GENOMIC DNA]</scope>
    <source>
        <strain evidence="5 6">CECT 8663</strain>
    </source>
</reference>
<keyword evidence="1" id="KW-0805">Transcription regulation</keyword>
<dbReference type="AlphaFoldDB" id="A0A238K854"/>
<dbReference type="SMART" id="SM00342">
    <property type="entry name" value="HTH_ARAC"/>
    <property type="match status" value="1"/>
</dbReference>
<dbReference type="PROSITE" id="PS01124">
    <property type="entry name" value="HTH_ARAC_FAMILY_2"/>
    <property type="match status" value="1"/>
</dbReference>
<evidence type="ECO:0000256" key="1">
    <source>
        <dbReference type="ARBA" id="ARBA00023015"/>
    </source>
</evidence>
<evidence type="ECO:0000256" key="3">
    <source>
        <dbReference type="ARBA" id="ARBA00023163"/>
    </source>
</evidence>
<dbReference type="Gene3D" id="1.10.10.60">
    <property type="entry name" value="Homeodomain-like"/>
    <property type="match status" value="1"/>
</dbReference>
<organism evidence="5 6">
    <name type="scientific">Pelagimonas varians</name>
    <dbReference type="NCBI Taxonomy" id="696760"/>
    <lineage>
        <taxon>Bacteria</taxon>
        <taxon>Pseudomonadati</taxon>
        <taxon>Pseudomonadota</taxon>
        <taxon>Alphaproteobacteria</taxon>
        <taxon>Rhodobacterales</taxon>
        <taxon>Roseobacteraceae</taxon>
        <taxon>Pelagimonas</taxon>
    </lineage>
</organism>
<dbReference type="Gene3D" id="3.40.50.880">
    <property type="match status" value="1"/>
</dbReference>
<dbReference type="CDD" id="cd03136">
    <property type="entry name" value="GATase1_AraC_ArgR_like"/>
    <property type="match status" value="1"/>
</dbReference>
<evidence type="ECO:0000313" key="6">
    <source>
        <dbReference type="Proteomes" id="UP000220836"/>
    </source>
</evidence>
<evidence type="ECO:0000259" key="4">
    <source>
        <dbReference type="PROSITE" id="PS01124"/>
    </source>
</evidence>
<keyword evidence="3" id="KW-0804">Transcription</keyword>
<evidence type="ECO:0000313" key="5">
    <source>
        <dbReference type="EMBL" id="SMX38983.1"/>
    </source>
</evidence>
<dbReference type="EMBL" id="FXYH01000004">
    <property type="protein sequence ID" value="SMX38983.1"/>
    <property type="molecule type" value="Genomic_DNA"/>
</dbReference>
<dbReference type="InterPro" id="IPR018060">
    <property type="entry name" value="HTH_AraC"/>
</dbReference>
<dbReference type="Pfam" id="PF12833">
    <property type="entry name" value="HTH_18"/>
    <property type="match status" value="1"/>
</dbReference>
<dbReference type="InterPro" id="IPR029062">
    <property type="entry name" value="Class_I_gatase-like"/>
</dbReference>
<keyword evidence="2" id="KW-0238">DNA-binding</keyword>
<dbReference type="RefSeq" id="WP_170125825.1">
    <property type="nucleotide sequence ID" value="NZ_FXYH01000004.1"/>
</dbReference>
<protein>
    <submittedName>
        <fullName evidence="5">HTH-type transcriptional regulator CdhR</fullName>
    </submittedName>
</protein>
<dbReference type="PANTHER" id="PTHR46796">
    <property type="entry name" value="HTH-TYPE TRANSCRIPTIONAL ACTIVATOR RHAS-RELATED"/>
    <property type="match status" value="1"/>
</dbReference>